<keyword evidence="1" id="KW-0862">Zinc</keyword>
<dbReference type="Gene3D" id="4.10.60.10">
    <property type="entry name" value="Zinc finger, CCHC-type"/>
    <property type="match status" value="1"/>
</dbReference>
<organism evidence="4 5">
    <name type="scientific">Tanacetum coccineum</name>
    <dbReference type="NCBI Taxonomy" id="301880"/>
    <lineage>
        <taxon>Eukaryota</taxon>
        <taxon>Viridiplantae</taxon>
        <taxon>Streptophyta</taxon>
        <taxon>Embryophyta</taxon>
        <taxon>Tracheophyta</taxon>
        <taxon>Spermatophyta</taxon>
        <taxon>Magnoliopsida</taxon>
        <taxon>eudicotyledons</taxon>
        <taxon>Gunneridae</taxon>
        <taxon>Pentapetalae</taxon>
        <taxon>asterids</taxon>
        <taxon>campanulids</taxon>
        <taxon>Asterales</taxon>
        <taxon>Asteraceae</taxon>
        <taxon>Asteroideae</taxon>
        <taxon>Anthemideae</taxon>
        <taxon>Anthemidinae</taxon>
        <taxon>Tanacetum</taxon>
    </lineage>
</organism>
<feature type="region of interest" description="Disordered" evidence="2">
    <location>
        <begin position="682"/>
        <end position="725"/>
    </location>
</feature>
<feature type="region of interest" description="Disordered" evidence="2">
    <location>
        <begin position="745"/>
        <end position="772"/>
    </location>
</feature>
<evidence type="ECO:0000259" key="3">
    <source>
        <dbReference type="PROSITE" id="PS50158"/>
    </source>
</evidence>
<feature type="compositionally biased region" description="Polar residues" evidence="2">
    <location>
        <begin position="447"/>
        <end position="468"/>
    </location>
</feature>
<reference evidence="4" key="1">
    <citation type="journal article" date="2022" name="Int. J. Mol. Sci.">
        <title>Draft Genome of Tanacetum Coccineum: Genomic Comparison of Closely Related Tanacetum-Family Plants.</title>
        <authorList>
            <person name="Yamashiro T."/>
            <person name="Shiraishi A."/>
            <person name="Nakayama K."/>
            <person name="Satake H."/>
        </authorList>
    </citation>
    <scope>NUCLEOTIDE SEQUENCE</scope>
</reference>
<sequence length="1087" mass="123766">MDLETTQTNAVAKLPLLKQGEYEMWRLRIEQYFQIQDYALWDIIENGNSFNPVARTTTNADGTSTSTIPGPVTTEEKVQKKNDVKARSMLLMALPNEHQLNFNQYKDAKTLFEAIQTRFGGNDATNKTQRTLMKQIQLAILGENISQEDLNIKFLRILPSEWNTHVVFWRNKPDLDSMNFDDLYNNFKIVEQEVKRTVTSSSNPGSQNVAFVSTPSSTNEVNTANIHVSTASSTVSTDNTHDNTANLSDVTVYAFQANQPNGSQLVHEDLEQIHKDDLEEMDLKWQLALLSMRARKYYQRTGKKITINGSDAAGYDKSKVECFNCHKMGHFARECRCPRNQESRARNQDNSRRTVNVEDISSKAMVAIDGAGFDWSYMADEEVPTKLALMAFLDSEPEFEGYGFKANKSVCENSSNEIKKTTDAPIIEDWVSDCDEDESEVRILKSDNVQQKPKQANQPRKVSENPRYNRTNWNEKKTQKLGVGFQFTKKACFVCGSLNHLIKDCDFHDKKMVQKLVLNNVKKGNGQREVRPVWNNAMRVNHQNFSNSRRNFVPTTVLTKSGIVPVSAARPINTAAPKSFVNAAKTRPNAFQKSHSPSRRPFYQQTALKNRNLNDKVNTAKINSVNTAKGNRVTSAVGEQGINVVKSSACWVWRPKINVLDHVSKNSGSYISKQFDYVDPTGRHKETSVANDTSDLVPQRQKESDYDNSDPDPQLQNVSPSADTTVPSQQELDFLFGPLYDEFFNTEPTTPTNAHAEENNDNQADDTKNEFTNPFCTSVHEVSESSSRNIGNSIMHTFNQPQDSEYRWKKDHPSTQVHGNPSKPVQTRRQLATDPEICMFALTVSIIEPKNIKEAMADSAWIEAIPTTVIRNKARLVAKGYAQEEGIDFKESFALVARLEVVRIFIAYAAHKSFPIYQMDVKTAFRNGPLKEEVYVAKPDGFVDLDHPEKVYRLRKALYRLKHAPRAWYDELLNFLMPKGFNKDADHAKCVDTRKSTSRGIQFLGDKLVSWMSLEQDCLAMSQQRLCTWRYLTEYQLADMFTKALPEERFQYLVRRIGMRCLTPAALEAYWQMNLLDIFSNSTCKYF</sequence>
<name>A0ABQ5BI96_9ASTR</name>
<keyword evidence="1" id="KW-0863">Zinc-finger</keyword>
<feature type="region of interest" description="Disordered" evidence="2">
    <location>
        <begin position="806"/>
        <end position="828"/>
    </location>
</feature>
<feature type="compositionally biased region" description="Polar residues" evidence="2">
    <location>
        <begin position="714"/>
        <end position="725"/>
    </location>
</feature>
<keyword evidence="1" id="KW-0479">Metal-binding</keyword>
<comment type="caution">
    <text evidence="4">The sequence shown here is derived from an EMBL/GenBank/DDBJ whole genome shotgun (WGS) entry which is preliminary data.</text>
</comment>
<dbReference type="SUPFAM" id="SSF57756">
    <property type="entry name" value="Retrovirus zinc finger-like domains"/>
    <property type="match status" value="1"/>
</dbReference>
<dbReference type="InterPro" id="IPR036875">
    <property type="entry name" value="Znf_CCHC_sf"/>
</dbReference>
<dbReference type="SMART" id="SM00343">
    <property type="entry name" value="ZnF_C2HC"/>
    <property type="match status" value="2"/>
</dbReference>
<dbReference type="Pfam" id="PF00098">
    <property type="entry name" value="zf-CCHC"/>
    <property type="match status" value="1"/>
</dbReference>
<proteinExistence type="predicted"/>
<protein>
    <submittedName>
        <fullName evidence="4">Ribonuclease H-like domain-containing protein</fullName>
    </submittedName>
</protein>
<dbReference type="Proteomes" id="UP001151760">
    <property type="component" value="Unassembled WGS sequence"/>
</dbReference>
<accession>A0ABQ5BI96</accession>
<dbReference type="PROSITE" id="PS50158">
    <property type="entry name" value="ZF_CCHC"/>
    <property type="match status" value="1"/>
</dbReference>
<evidence type="ECO:0000313" key="5">
    <source>
        <dbReference type="Proteomes" id="UP001151760"/>
    </source>
</evidence>
<feature type="compositionally biased region" description="Polar residues" evidence="2">
    <location>
        <begin position="814"/>
        <end position="828"/>
    </location>
</feature>
<dbReference type="InterPro" id="IPR013103">
    <property type="entry name" value="RVT_2"/>
</dbReference>
<dbReference type="Pfam" id="PF07727">
    <property type="entry name" value="RVT_2"/>
    <property type="match status" value="1"/>
</dbReference>
<dbReference type="EMBL" id="BQNB010013207">
    <property type="protein sequence ID" value="GJT13169.1"/>
    <property type="molecule type" value="Genomic_DNA"/>
</dbReference>
<feature type="domain" description="CCHC-type" evidence="3">
    <location>
        <begin position="322"/>
        <end position="336"/>
    </location>
</feature>
<keyword evidence="5" id="KW-1185">Reference proteome</keyword>
<gene>
    <name evidence="4" type="ORF">Tco_0860211</name>
</gene>
<dbReference type="InterPro" id="IPR001878">
    <property type="entry name" value="Znf_CCHC"/>
</dbReference>
<evidence type="ECO:0000313" key="4">
    <source>
        <dbReference type="EMBL" id="GJT13169.1"/>
    </source>
</evidence>
<feature type="region of interest" description="Disordered" evidence="2">
    <location>
        <begin position="446"/>
        <end position="468"/>
    </location>
</feature>
<evidence type="ECO:0000256" key="2">
    <source>
        <dbReference type="SAM" id="MobiDB-lite"/>
    </source>
</evidence>
<reference evidence="4" key="2">
    <citation type="submission" date="2022-01" db="EMBL/GenBank/DDBJ databases">
        <authorList>
            <person name="Yamashiro T."/>
            <person name="Shiraishi A."/>
            <person name="Satake H."/>
            <person name="Nakayama K."/>
        </authorList>
    </citation>
    <scope>NUCLEOTIDE SEQUENCE</scope>
</reference>
<evidence type="ECO:0000256" key="1">
    <source>
        <dbReference type="PROSITE-ProRule" id="PRU00047"/>
    </source>
</evidence>